<keyword evidence="1" id="KW-0677">Repeat</keyword>
<dbReference type="Proteomes" id="UP001190640">
    <property type="component" value="Chromosome 14"/>
</dbReference>
<sequence length="737" mass="82630">MSNQQEEQDLQKFLRDVDEISRLIQGLSSTDPAVQEKAIAATERRLSCTKKKEENECSHRLDRTLINTRPSGFSNQEGLTNPESFMVALEKDAKERARRRKENEAVANALKQQGNEAFGKGDYEAAVQKYTEGLKKQKDMQVLYTNRVQAHIKLQEYEKAIHDCEWALRITGKSDTRFAEQFCLMQCDEKDLKAFFHMGKAYLALKQYSKSRECYAKILEIDPHKEKLCKDCLHEVDLEEKKQREEEKATEEFESGRCTAVSVNTLLQKLSRPNENALFYAGGIQLLANTVQDGTEQTIFRTNNGFSIINDNEVIRRAFSPEMKSPAEVELSLSLILLWQAVCKENEENQRLLLTHPYVNLQLPTLLLSEVSEIQEQCLALLTLYAQTENGRSLLIRHLNLTKWLQTLMSFIHFSDSRASSAMNLLTSLVTEEKFKIQCRVKLSTEVLPLFAQLLNSVQAVNQTALGRCISVMGELCSDKVVRMQMAESQECWQAALSLVDACWAEGKATRYPECLHAVLALMMNLSLEPSLVIQELAEETSRRCMSLLSSQDGTVVTRAVGLLSRILPASPGAVEERVKQGLVKKMICFLKVGGQITSGYALKTLAVCTKSSRRAQEEILRRDKKCTMLLKLLRAKNEQVAGNAAFCLGRCLEVPGTATNLLGTDIVRILLKLAGGDAQKVSVQENAAIALGKLCTADARHTSRLRELNGMAVLSSSVKYAQGKSSDSTLKWVHDV</sequence>
<dbReference type="GeneID" id="129342661"/>
<dbReference type="SUPFAM" id="SSF48371">
    <property type="entry name" value="ARM repeat"/>
    <property type="match status" value="1"/>
</dbReference>
<dbReference type="SMART" id="SM00028">
    <property type="entry name" value="TPR"/>
    <property type="match status" value="3"/>
</dbReference>
<dbReference type="InterPro" id="IPR013105">
    <property type="entry name" value="TPR_2"/>
</dbReference>
<dbReference type="GO" id="GO:0005813">
    <property type="term" value="C:centrosome"/>
    <property type="evidence" value="ECO:0007669"/>
    <property type="project" value="TreeGrafter"/>
</dbReference>
<dbReference type="Gene3D" id="1.25.40.10">
    <property type="entry name" value="Tetratricopeptide repeat domain"/>
    <property type="match status" value="1"/>
</dbReference>
<organism evidence="4 5">
    <name type="scientific">Eublepharis macularius</name>
    <name type="common">Leopard gecko</name>
    <name type="synonym">Cyrtodactylus macularius</name>
    <dbReference type="NCBI Taxonomy" id="481883"/>
    <lineage>
        <taxon>Eukaryota</taxon>
        <taxon>Metazoa</taxon>
        <taxon>Chordata</taxon>
        <taxon>Craniata</taxon>
        <taxon>Vertebrata</taxon>
        <taxon>Euteleostomi</taxon>
        <taxon>Lepidosauria</taxon>
        <taxon>Squamata</taxon>
        <taxon>Bifurcata</taxon>
        <taxon>Gekkota</taxon>
        <taxon>Eublepharidae</taxon>
        <taxon>Eublepharinae</taxon>
        <taxon>Eublepharis</taxon>
    </lineage>
</organism>
<dbReference type="GO" id="GO:0005737">
    <property type="term" value="C:cytoplasm"/>
    <property type="evidence" value="ECO:0007669"/>
    <property type="project" value="TreeGrafter"/>
</dbReference>
<evidence type="ECO:0000256" key="1">
    <source>
        <dbReference type="ARBA" id="ARBA00022737"/>
    </source>
</evidence>
<gene>
    <name evidence="5" type="primary">TTC12</name>
</gene>
<name>A0AA97KDQ5_EUBMA</name>
<dbReference type="PROSITE" id="PS50005">
    <property type="entry name" value="TPR"/>
    <property type="match status" value="1"/>
</dbReference>
<dbReference type="KEGG" id="emc:129342661"/>
<accession>A0AA97KDQ5</accession>
<dbReference type="GO" id="GO:0007288">
    <property type="term" value="P:sperm axoneme assembly"/>
    <property type="evidence" value="ECO:0007669"/>
    <property type="project" value="TreeGrafter"/>
</dbReference>
<dbReference type="SUPFAM" id="SSF48452">
    <property type="entry name" value="TPR-like"/>
    <property type="match status" value="1"/>
</dbReference>
<evidence type="ECO:0000256" key="3">
    <source>
        <dbReference type="PROSITE-ProRule" id="PRU00339"/>
    </source>
</evidence>
<dbReference type="AlphaFoldDB" id="A0AA97KDQ5"/>
<keyword evidence="2 3" id="KW-0802">TPR repeat</keyword>
<dbReference type="InterPro" id="IPR016024">
    <property type="entry name" value="ARM-type_fold"/>
</dbReference>
<dbReference type="Gene3D" id="1.25.10.10">
    <property type="entry name" value="Leucine-rich Repeat Variant"/>
    <property type="match status" value="2"/>
</dbReference>
<dbReference type="GO" id="GO:0070286">
    <property type="term" value="P:axonemal dynein complex assembly"/>
    <property type="evidence" value="ECO:0007669"/>
    <property type="project" value="TreeGrafter"/>
</dbReference>
<feature type="repeat" description="TPR" evidence="3">
    <location>
        <begin position="192"/>
        <end position="225"/>
    </location>
</feature>
<evidence type="ECO:0000256" key="2">
    <source>
        <dbReference type="ARBA" id="ARBA00022803"/>
    </source>
</evidence>
<dbReference type="CTD" id="54970"/>
<reference evidence="5" key="1">
    <citation type="submission" date="2025-08" db="UniProtKB">
        <authorList>
            <consortium name="RefSeq"/>
        </authorList>
    </citation>
    <scope>IDENTIFICATION</scope>
    <source>
        <tissue evidence="5">Blood</tissue>
    </source>
</reference>
<evidence type="ECO:0000313" key="4">
    <source>
        <dbReference type="Proteomes" id="UP001190640"/>
    </source>
</evidence>
<dbReference type="InterPro" id="IPR011990">
    <property type="entry name" value="TPR-like_helical_dom_sf"/>
</dbReference>
<dbReference type="InterPro" id="IPR043195">
    <property type="entry name" value="TTC12"/>
</dbReference>
<dbReference type="InterPro" id="IPR019734">
    <property type="entry name" value="TPR_rpt"/>
</dbReference>
<evidence type="ECO:0000313" key="5">
    <source>
        <dbReference type="RefSeq" id="XP_054854512.1"/>
    </source>
</evidence>
<keyword evidence="4" id="KW-1185">Reference proteome</keyword>
<dbReference type="Pfam" id="PF07719">
    <property type="entry name" value="TPR_2"/>
    <property type="match status" value="1"/>
</dbReference>
<dbReference type="PANTHER" id="PTHR46540">
    <property type="entry name" value="TETRATRICOPEPTIDE REPEAT PROTEIN 12"/>
    <property type="match status" value="1"/>
</dbReference>
<dbReference type="RefSeq" id="XP_054854512.1">
    <property type="nucleotide sequence ID" value="XM_054998537.1"/>
</dbReference>
<protein>
    <submittedName>
        <fullName evidence="5">Tetratricopeptide repeat protein 12 isoform X1</fullName>
    </submittedName>
</protein>
<proteinExistence type="predicted"/>
<dbReference type="InterPro" id="IPR011989">
    <property type="entry name" value="ARM-like"/>
</dbReference>
<dbReference type="PANTHER" id="PTHR46540:SF1">
    <property type="entry name" value="TETRATRICOPEPTIDE REPEAT PROTEIN 12"/>
    <property type="match status" value="1"/>
</dbReference>